<dbReference type="InterPro" id="IPR052896">
    <property type="entry name" value="GGT-like_enzyme"/>
</dbReference>
<dbReference type="Pfam" id="PF01019">
    <property type="entry name" value="G_glu_transpept"/>
    <property type="match status" value="1"/>
</dbReference>
<dbReference type="Gene3D" id="1.10.246.130">
    <property type="match status" value="1"/>
</dbReference>
<name>A0A1G9NRV1_9FIRM</name>
<protein>
    <submittedName>
        <fullName evidence="1">Gamma-glutamyltransferase 2. Threonine peptidase. MEROPS family T03</fullName>
    </submittedName>
</protein>
<dbReference type="AlphaFoldDB" id="A0A1G9NRV1"/>
<dbReference type="STRING" id="321763.SAMN04488692_11114"/>
<dbReference type="Proteomes" id="UP000199476">
    <property type="component" value="Unassembled WGS sequence"/>
</dbReference>
<evidence type="ECO:0000313" key="1">
    <source>
        <dbReference type="EMBL" id="SDL89336.1"/>
    </source>
</evidence>
<dbReference type="InterPro" id="IPR029055">
    <property type="entry name" value="Ntn_hydrolases_N"/>
</dbReference>
<dbReference type="Gene3D" id="3.60.20.40">
    <property type="match status" value="1"/>
</dbReference>
<organism evidence="1 2">
    <name type="scientific">Halarsenatibacter silvermanii</name>
    <dbReference type="NCBI Taxonomy" id="321763"/>
    <lineage>
        <taxon>Bacteria</taxon>
        <taxon>Bacillati</taxon>
        <taxon>Bacillota</taxon>
        <taxon>Clostridia</taxon>
        <taxon>Halanaerobiales</taxon>
        <taxon>Halarsenatibacteraceae</taxon>
        <taxon>Halarsenatibacter</taxon>
    </lineage>
</organism>
<gene>
    <name evidence="1" type="ORF">SAMN04488692_11114</name>
</gene>
<dbReference type="PRINTS" id="PR01210">
    <property type="entry name" value="GGTRANSPTASE"/>
</dbReference>
<dbReference type="RefSeq" id="WP_089760177.1">
    <property type="nucleotide sequence ID" value="NZ_FNGO01000011.1"/>
</dbReference>
<evidence type="ECO:0000313" key="2">
    <source>
        <dbReference type="Proteomes" id="UP000199476"/>
    </source>
</evidence>
<accession>A0A1G9NRV1</accession>
<dbReference type="SUPFAM" id="SSF56235">
    <property type="entry name" value="N-terminal nucleophile aminohydrolases (Ntn hydrolases)"/>
    <property type="match status" value="1"/>
</dbReference>
<dbReference type="PANTHER" id="PTHR43881:SF1">
    <property type="entry name" value="GAMMA-GLUTAMYLTRANSPEPTIDASE (AFU_ORTHOLOGUE AFUA_4G13580)"/>
    <property type="match status" value="1"/>
</dbReference>
<keyword evidence="2" id="KW-1185">Reference proteome</keyword>
<dbReference type="InterPro" id="IPR043138">
    <property type="entry name" value="GGT_lsub"/>
</dbReference>
<proteinExistence type="predicted"/>
<dbReference type="OrthoDB" id="9781342at2"/>
<reference evidence="1 2" key="1">
    <citation type="submission" date="2016-10" db="EMBL/GenBank/DDBJ databases">
        <authorList>
            <person name="de Groot N.N."/>
        </authorList>
    </citation>
    <scope>NUCLEOTIDE SEQUENCE [LARGE SCALE GENOMIC DNA]</scope>
    <source>
        <strain evidence="1 2">SLAS-1</strain>
    </source>
</reference>
<keyword evidence="1" id="KW-0808">Transferase</keyword>
<dbReference type="GO" id="GO:0016740">
    <property type="term" value="F:transferase activity"/>
    <property type="evidence" value="ECO:0007669"/>
    <property type="project" value="UniProtKB-KW"/>
</dbReference>
<dbReference type="EMBL" id="FNGO01000011">
    <property type="protein sequence ID" value="SDL89336.1"/>
    <property type="molecule type" value="Genomic_DNA"/>
</dbReference>
<dbReference type="InterPro" id="IPR043137">
    <property type="entry name" value="GGT_ssub_C"/>
</dbReference>
<dbReference type="PANTHER" id="PTHR43881">
    <property type="entry name" value="GAMMA-GLUTAMYLTRANSPEPTIDASE (AFU_ORTHOLOGUE AFUA_4G13580)"/>
    <property type="match status" value="1"/>
</dbReference>
<sequence>MFDFNSKKFSSQRRVVLGRRGMVAATQPLAASSGLRMIQSGGNAYDAALACAAALTVVEPTSNGLGGDCFALFSRDGEIKGMNSSGWLPEDFNRSEIDNLSRKKDQLDPYSWEAVTIPGQLAGWKYLKDEYGSLSWQEILKPAIELAEKGFPVSPVVAECWNKELNDYKDNLSRDHLQTFLETFTVEGRAPAAGEIWKCQDQARTLKILADEGMRCFYEGRLAERIAAHSSRTEGYISEDDLEKFSPNPVDPLSIDYRGHKIYELPPNGQGLIALQSLKILQDYGFDCVNDPAEVHLQIEALKRAFADGEKYIADPEFFGLNPEKLLDDDYIDDKRKNITDSAQIPRPGNIDKGGTVYLAAADHSGNMISFIQSNYKGFGSGIVIPGTGIALHNRGCNFTLDKKSANYPEPGKKPYHTIIPGFYSSPAGSLQGPFGVMGGFMQPQGHLQVLQKMIDYDLNPQEALDAPRWCWQDDNHVLFEPEFDHDILNKLAKRGHEVEYGLDRSVFGRGQIIFKDMADNTLIGAAESRADGQVAVY</sequence>